<gene>
    <name evidence="2" type="primary">X975_08756</name>
    <name evidence="2" type="ORF">TNCT_569041</name>
</gene>
<organism evidence="2 3">
    <name type="scientific">Trichonephila clavata</name>
    <name type="common">Joro spider</name>
    <name type="synonym">Nephila clavata</name>
    <dbReference type="NCBI Taxonomy" id="2740835"/>
    <lineage>
        <taxon>Eukaryota</taxon>
        <taxon>Metazoa</taxon>
        <taxon>Ecdysozoa</taxon>
        <taxon>Arthropoda</taxon>
        <taxon>Chelicerata</taxon>
        <taxon>Arachnida</taxon>
        <taxon>Araneae</taxon>
        <taxon>Araneomorphae</taxon>
        <taxon>Entelegynae</taxon>
        <taxon>Araneoidea</taxon>
        <taxon>Nephilidae</taxon>
        <taxon>Trichonephila</taxon>
    </lineage>
</organism>
<dbReference type="OrthoDB" id="6152074at2759"/>
<feature type="region of interest" description="Disordered" evidence="1">
    <location>
        <begin position="77"/>
        <end position="97"/>
    </location>
</feature>
<feature type="compositionally biased region" description="Basic and acidic residues" evidence="1">
    <location>
        <begin position="88"/>
        <end position="97"/>
    </location>
</feature>
<reference evidence="2" key="1">
    <citation type="submission" date="2020-07" db="EMBL/GenBank/DDBJ databases">
        <title>Multicomponent nature underlies the extraordinary mechanical properties of spider dragline silk.</title>
        <authorList>
            <person name="Kono N."/>
            <person name="Nakamura H."/>
            <person name="Mori M."/>
            <person name="Yoshida Y."/>
            <person name="Ohtoshi R."/>
            <person name="Malay A.D."/>
            <person name="Moran D.A.P."/>
            <person name="Tomita M."/>
            <person name="Numata K."/>
            <person name="Arakawa K."/>
        </authorList>
    </citation>
    <scope>NUCLEOTIDE SEQUENCE</scope>
</reference>
<protein>
    <submittedName>
        <fullName evidence="2">PiggyBac transposable element-derived protein 4</fullName>
    </submittedName>
</protein>
<evidence type="ECO:0000313" key="3">
    <source>
        <dbReference type="Proteomes" id="UP000887116"/>
    </source>
</evidence>
<name>A0A8X6F2A8_TRICU</name>
<comment type="caution">
    <text evidence="2">The sequence shown here is derived from an EMBL/GenBank/DDBJ whole genome shotgun (WGS) entry which is preliminary data.</text>
</comment>
<sequence length="97" mass="11351">MQSNCHEAKYTKAYRTMKDGSKEDFECHVAIEFYNKIMGGVDLEYQMWSTHGYCELKHRKIPLLYFIVPLAKALTASGKRNAHYQHRRGIERPSKTP</sequence>
<keyword evidence="3" id="KW-1185">Reference proteome</keyword>
<evidence type="ECO:0000256" key="1">
    <source>
        <dbReference type="SAM" id="MobiDB-lite"/>
    </source>
</evidence>
<proteinExistence type="predicted"/>
<evidence type="ECO:0000313" key="2">
    <source>
        <dbReference type="EMBL" id="GFQ69053.1"/>
    </source>
</evidence>
<dbReference type="EMBL" id="BMAO01030596">
    <property type="protein sequence ID" value="GFQ69053.1"/>
    <property type="molecule type" value="Genomic_DNA"/>
</dbReference>
<accession>A0A8X6F2A8</accession>
<dbReference type="AlphaFoldDB" id="A0A8X6F2A8"/>
<dbReference type="Proteomes" id="UP000887116">
    <property type="component" value="Unassembled WGS sequence"/>
</dbReference>